<dbReference type="EMBL" id="JAFCNB010000005">
    <property type="protein sequence ID" value="MBP2704479.1"/>
    <property type="molecule type" value="Genomic_DNA"/>
</dbReference>
<dbReference type="AlphaFoldDB" id="A0A940WF47"/>
<organism evidence="1 2">
    <name type="scientific">Microbispora oryzae</name>
    <dbReference type="NCBI Taxonomy" id="2806554"/>
    <lineage>
        <taxon>Bacteria</taxon>
        <taxon>Bacillati</taxon>
        <taxon>Actinomycetota</taxon>
        <taxon>Actinomycetes</taxon>
        <taxon>Streptosporangiales</taxon>
        <taxon>Streptosporangiaceae</taxon>
        <taxon>Microbispora</taxon>
    </lineage>
</organism>
<sequence length="112" mass="11796">MATRTPLTEHPKPSTSVESARARAIAIVRARLAGSEKTARLIQNLPPDELVLALRSPAGAPRIVALHVDGSHVVADVNPNGHIDREAEQRAWECIQNIARSVSPDAAAGAAA</sequence>
<proteinExistence type="predicted"/>
<protein>
    <submittedName>
        <fullName evidence="1">Uncharacterized protein</fullName>
    </submittedName>
</protein>
<keyword evidence="2" id="KW-1185">Reference proteome</keyword>
<reference evidence="1" key="1">
    <citation type="submission" date="2021-02" db="EMBL/GenBank/DDBJ databases">
        <title>Draft genome sequence of Microbispora sp. RL4-1S isolated from rice leaves in Thailand.</title>
        <authorList>
            <person name="Muangham S."/>
            <person name="Duangmal K."/>
        </authorList>
    </citation>
    <scope>NUCLEOTIDE SEQUENCE</scope>
    <source>
        <strain evidence="1">RL4-1S</strain>
    </source>
</reference>
<name>A0A940WF47_9ACTN</name>
<dbReference type="Proteomes" id="UP000674234">
    <property type="component" value="Unassembled WGS sequence"/>
</dbReference>
<evidence type="ECO:0000313" key="2">
    <source>
        <dbReference type="Proteomes" id="UP000674234"/>
    </source>
</evidence>
<dbReference type="RefSeq" id="WP_210155784.1">
    <property type="nucleotide sequence ID" value="NZ_JAFCNB010000005.1"/>
</dbReference>
<gene>
    <name evidence="1" type="ORF">JOL79_11700</name>
</gene>
<evidence type="ECO:0000313" key="1">
    <source>
        <dbReference type="EMBL" id="MBP2704479.1"/>
    </source>
</evidence>
<accession>A0A940WF47</accession>
<comment type="caution">
    <text evidence="1">The sequence shown here is derived from an EMBL/GenBank/DDBJ whole genome shotgun (WGS) entry which is preliminary data.</text>
</comment>